<feature type="region of interest" description="Disordered" evidence="1">
    <location>
        <begin position="69"/>
        <end position="94"/>
    </location>
</feature>
<name>A0ABP4GZ12_9PSEU</name>
<dbReference type="PANTHER" id="PTHR39339:SF1">
    <property type="entry name" value="CHAD DOMAIN-CONTAINING PROTEIN"/>
    <property type="match status" value="1"/>
</dbReference>
<reference evidence="4" key="1">
    <citation type="journal article" date="2019" name="Int. J. Syst. Evol. Microbiol.">
        <title>The Global Catalogue of Microorganisms (GCM) 10K type strain sequencing project: providing services to taxonomists for standard genome sequencing and annotation.</title>
        <authorList>
            <consortium name="The Broad Institute Genomics Platform"/>
            <consortium name="The Broad Institute Genome Sequencing Center for Infectious Disease"/>
            <person name="Wu L."/>
            <person name="Ma J."/>
        </authorList>
    </citation>
    <scope>NUCLEOTIDE SEQUENCE [LARGE SCALE GENOMIC DNA]</scope>
    <source>
        <strain evidence="4">JCM 13023</strain>
    </source>
</reference>
<feature type="domain" description="CHAD" evidence="2">
    <location>
        <begin position="235"/>
        <end position="585"/>
    </location>
</feature>
<keyword evidence="4" id="KW-1185">Reference proteome</keyword>
<dbReference type="Pfam" id="PF05235">
    <property type="entry name" value="CHAD"/>
    <property type="match status" value="1"/>
</dbReference>
<evidence type="ECO:0000313" key="4">
    <source>
        <dbReference type="Proteomes" id="UP001500653"/>
    </source>
</evidence>
<sequence length="590" mass="62635">MRETAESRTAVFGTLRGQGEPTRGDADAVLAALEPACGRRYTLEAGPRRIRSSTYLDTADGRLRRKGVRLTHDRGSGPGALTATRGEDTASTPLSAAPEWPALAGDLPDGDVRDLVAGRMSVRAVAPVLRTRTVTREVWVRDAGAAVVAALVWRETTVQEPVRTAPFIRVDVLTVAGGEKPAKRIRKALCAAGSGDDDAAGADRRFRKDAGDLYEELLAEAGVPDRPQPPELSADTPADVAVALALRVHARTIAASVDGTIADVDTEYLHELRVAVRRTRSLLKLAGDVLPARPVERYSPTLSWLGEVTGPTRDLDVYLLGFDDLAGRLAAGDPEDLAPFREHLHRERGRARRALVRALRTRRFARLLEEWPAALTEVIGDADAESAAVDGADTAGDDTTGDNGSGEDTAGKDGPAGEDGAAGGAGTAGRAGASTGGTDGTAVPDVATFVRDRLARTAKKVTRKAAAITPESPAEDVHNLRKRCKELRYLLEFARPLCPAAEHTAVLKRLKKLQDILGAFQDGEVQSTGLREHAGRMHEAGRAPAGALLAMGELAGAFAADQRQARHELTAALQRFGDEDIRGRITALVS</sequence>
<dbReference type="InterPro" id="IPR038186">
    <property type="entry name" value="CHAD_dom_sf"/>
</dbReference>
<dbReference type="PROSITE" id="PS51708">
    <property type="entry name" value="CHAD"/>
    <property type="match status" value="1"/>
</dbReference>
<dbReference type="PANTHER" id="PTHR39339">
    <property type="entry name" value="SLR1444 PROTEIN"/>
    <property type="match status" value="1"/>
</dbReference>
<organism evidence="3 4">
    <name type="scientific">Prauserella halophila</name>
    <dbReference type="NCBI Taxonomy" id="185641"/>
    <lineage>
        <taxon>Bacteria</taxon>
        <taxon>Bacillati</taxon>
        <taxon>Actinomycetota</taxon>
        <taxon>Actinomycetes</taxon>
        <taxon>Pseudonocardiales</taxon>
        <taxon>Pseudonocardiaceae</taxon>
        <taxon>Prauserella</taxon>
    </lineage>
</organism>
<feature type="region of interest" description="Disordered" evidence="1">
    <location>
        <begin position="386"/>
        <end position="444"/>
    </location>
</feature>
<evidence type="ECO:0000313" key="3">
    <source>
        <dbReference type="EMBL" id="GAA1243007.1"/>
    </source>
</evidence>
<dbReference type="InterPro" id="IPR007899">
    <property type="entry name" value="CHAD_dom"/>
</dbReference>
<evidence type="ECO:0000259" key="2">
    <source>
        <dbReference type="PROSITE" id="PS51708"/>
    </source>
</evidence>
<comment type="caution">
    <text evidence="3">The sequence shown here is derived from an EMBL/GenBank/DDBJ whole genome shotgun (WGS) entry which is preliminary data.</text>
</comment>
<proteinExistence type="predicted"/>
<dbReference type="RefSeq" id="WP_253862176.1">
    <property type="nucleotide sequence ID" value="NZ_BAAALN010000008.1"/>
</dbReference>
<dbReference type="SMART" id="SM00880">
    <property type="entry name" value="CHAD"/>
    <property type="match status" value="1"/>
</dbReference>
<protein>
    <recommendedName>
        <fullName evidence="2">CHAD domain-containing protein</fullName>
    </recommendedName>
</protein>
<feature type="compositionally biased region" description="Gly residues" evidence="1">
    <location>
        <begin position="420"/>
        <end position="439"/>
    </location>
</feature>
<dbReference type="EMBL" id="BAAALN010000008">
    <property type="protein sequence ID" value="GAA1243007.1"/>
    <property type="molecule type" value="Genomic_DNA"/>
</dbReference>
<dbReference type="Proteomes" id="UP001500653">
    <property type="component" value="Unassembled WGS sequence"/>
</dbReference>
<evidence type="ECO:0000256" key="1">
    <source>
        <dbReference type="SAM" id="MobiDB-lite"/>
    </source>
</evidence>
<gene>
    <name evidence="3" type="ORF">GCM10009676_30600</name>
</gene>
<accession>A0ABP4GZ12</accession>
<dbReference type="Gene3D" id="1.40.20.10">
    <property type="entry name" value="CHAD domain"/>
    <property type="match status" value="1"/>
</dbReference>